<feature type="compositionally biased region" description="Low complexity" evidence="1">
    <location>
        <begin position="175"/>
        <end position="195"/>
    </location>
</feature>
<evidence type="ECO:0000313" key="2">
    <source>
        <dbReference type="EMBL" id="EEQ38013.1"/>
    </source>
</evidence>
<dbReference type="AlphaFoldDB" id="C4Y1Q4"/>
<accession>C4Y1Q4</accession>
<feature type="compositionally biased region" description="Basic residues" evidence="1">
    <location>
        <begin position="39"/>
        <end position="54"/>
    </location>
</feature>
<protein>
    <submittedName>
        <fullName evidence="2">Uncharacterized protein</fullName>
    </submittedName>
</protein>
<evidence type="ECO:0000256" key="1">
    <source>
        <dbReference type="SAM" id="MobiDB-lite"/>
    </source>
</evidence>
<feature type="compositionally biased region" description="Low complexity" evidence="1">
    <location>
        <begin position="275"/>
        <end position="302"/>
    </location>
</feature>
<reference evidence="2 3" key="1">
    <citation type="journal article" date="2009" name="Nature">
        <title>Evolution of pathogenicity and sexual reproduction in eight Candida genomes.</title>
        <authorList>
            <person name="Butler G."/>
            <person name="Rasmussen M.D."/>
            <person name="Lin M.F."/>
            <person name="Santos M.A."/>
            <person name="Sakthikumar S."/>
            <person name="Munro C.A."/>
            <person name="Rheinbay E."/>
            <person name="Grabherr M."/>
            <person name="Forche A."/>
            <person name="Reedy J.L."/>
            <person name="Agrafioti I."/>
            <person name="Arnaud M.B."/>
            <person name="Bates S."/>
            <person name="Brown A.J."/>
            <person name="Brunke S."/>
            <person name="Costanzo M.C."/>
            <person name="Fitzpatrick D.A."/>
            <person name="de Groot P.W."/>
            <person name="Harris D."/>
            <person name="Hoyer L.L."/>
            <person name="Hube B."/>
            <person name="Klis F.M."/>
            <person name="Kodira C."/>
            <person name="Lennard N."/>
            <person name="Logue M.E."/>
            <person name="Martin R."/>
            <person name="Neiman A.M."/>
            <person name="Nikolaou E."/>
            <person name="Quail M.A."/>
            <person name="Quinn J."/>
            <person name="Santos M.C."/>
            <person name="Schmitzberger F.F."/>
            <person name="Sherlock G."/>
            <person name="Shah P."/>
            <person name="Silverstein K.A."/>
            <person name="Skrzypek M.S."/>
            <person name="Soll D."/>
            <person name="Staggs R."/>
            <person name="Stansfield I."/>
            <person name="Stumpf M.P."/>
            <person name="Sudbery P.E."/>
            <person name="Srikantha T."/>
            <person name="Zeng Q."/>
            <person name="Berman J."/>
            <person name="Berriman M."/>
            <person name="Heitman J."/>
            <person name="Gow N.A."/>
            <person name="Lorenz M.C."/>
            <person name="Birren B.W."/>
            <person name="Kellis M."/>
            <person name="Cuomo C.A."/>
        </authorList>
    </citation>
    <scope>NUCLEOTIDE SEQUENCE [LARGE SCALE GENOMIC DNA]</scope>
    <source>
        <strain evidence="2 3">ATCC 42720</strain>
    </source>
</reference>
<dbReference type="VEuPathDB" id="FungiDB:CLUG_02136"/>
<feature type="compositionally biased region" description="Low complexity" evidence="1">
    <location>
        <begin position="55"/>
        <end position="88"/>
    </location>
</feature>
<dbReference type="HOGENOM" id="CLU_844690_0_0_1"/>
<dbReference type="KEGG" id="clu:CLUG_02136"/>
<dbReference type="EMBL" id="CH408077">
    <property type="protein sequence ID" value="EEQ38013.1"/>
    <property type="molecule type" value="Genomic_DNA"/>
</dbReference>
<sequence>MSGPTRARGVCARRRRASGPSGAWTSRRRARETGGSRQPRIRGARPRRRARARARTTGGRTWCTRCRRTPCGASATSGPGRRGWWCRGPRGRPRRRPCVRRGGKKRKRKSQKRRQKQKQKQKQKQGQGQNQGQGQGRRAPPPRRGGARGAAPTGRTAAGRARRCAQRKTTRSPRARAPAPSCAEAPRALSQASRSGSRRARGARTPARRDSGGGARARPCPKSAATSSAVETEGEMEEMEEIEEVAACSHRRSCATRPRLVPLGPGPPPRPPRSAPASAHAPGAAASRVRTAQASRGPRWPRSTPPPSSCTWTRRGGRGAWPGAAGTRA</sequence>
<dbReference type="Proteomes" id="UP000007703">
    <property type="component" value="Unassembled WGS sequence"/>
</dbReference>
<feature type="compositionally biased region" description="Basic residues" evidence="1">
    <location>
        <begin position="160"/>
        <end position="174"/>
    </location>
</feature>
<feature type="compositionally biased region" description="Acidic residues" evidence="1">
    <location>
        <begin position="232"/>
        <end position="244"/>
    </location>
</feature>
<name>C4Y1Q4_CLAL4</name>
<feature type="compositionally biased region" description="Basic residues" evidence="1">
    <location>
        <begin position="89"/>
        <end position="123"/>
    </location>
</feature>
<gene>
    <name evidence="2" type="ORF">CLUG_02136</name>
</gene>
<evidence type="ECO:0000313" key="3">
    <source>
        <dbReference type="Proteomes" id="UP000007703"/>
    </source>
</evidence>
<dbReference type="InParanoid" id="C4Y1Q4"/>
<feature type="compositionally biased region" description="Low complexity" evidence="1">
    <location>
        <begin position="149"/>
        <end position="159"/>
    </location>
</feature>
<feature type="compositionally biased region" description="Low complexity" evidence="1">
    <location>
        <begin position="1"/>
        <end position="10"/>
    </location>
</feature>
<organism evidence="2 3">
    <name type="scientific">Clavispora lusitaniae (strain ATCC 42720)</name>
    <name type="common">Yeast</name>
    <name type="synonym">Candida lusitaniae</name>
    <dbReference type="NCBI Taxonomy" id="306902"/>
    <lineage>
        <taxon>Eukaryota</taxon>
        <taxon>Fungi</taxon>
        <taxon>Dikarya</taxon>
        <taxon>Ascomycota</taxon>
        <taxon>Saccharomycotina</taxon>
        <taxon>Pichiomycetes</taxon>
        <taxon>Metschnikowiaceae</taxon>
        <taxon>Clavispora</taxon>
    </lineage>
</organism>
<feature type="compositionally biased region" description="Pro residues" evidence="1">
    <location>
        <begin position="264"/>
        <end position="274"/>
    </location>
</feature>
<proteinExistence type="predicted"/>
<feature type="region of interest" description="Disordered" evidence="1">
    <location>
        <begin position="1"/>
        <end position="329"/>
    </location>
</feature>